<evidence type="ECO:0000256" key="1">
    <source>
        <dbReference type="SAM" id="MobiDB-lite"/>
    </source>
</evidence>
<reference evidence="3" key="2">
    <citation type="submission" date="2023-05" db="EMBL/GenBank/DDBJ databases">
        <authorList>
            <consortium name="Lawrence Berkeley National Laboratory"/>
            <person name="Steindorff A."/>
            <person name="Hensen N."/>
            <person name="Bonometti L."/>
            <person name="Westerberg I."/>
            <person name="Brannstrom I.O."/>
            <person name="Guillou S."/>
            <person name="Cros-Aarteil S."/>
            <person name="Calhoun S."/>
            <person name="Haridas S."/>
            <person name="Kuo A."/>
            <person name="Mondo S."/>
            <person name="Pangilinan J."/>
            <person name="Riley R."/>
            <person name="Labutti K."/>
            <person name="Andreopoulos B."/>
            <person name="Lipzen A."/>
            <person name="Chen C."/>
            <person name="Yanf M."/>
            <person name="Daum C."/>
            <person name="Ng V."/>
            <person name="Clum A."/>
            <person name="Ohm R."/>
            <person name="Martin F."/>
            <person name="Silar P."/>
            <person name="Natvig D."/>
            <person name="Lalanne C."/>
            <person name="Gautier V."/>
            <person name="Ament-Velasquez S.L."/>
            <person name="Kruys A."/>
            <person name="Hutchinson M.I."/>
            <person name="Powell A.J."/>
            <person name="Barry K."/>
            <person name="Miller A.N."/>
            <person name="Grigoriev I.V."/>
            <person name="Debuchy R."/>
            <person name="Gladieux P."/>
            <person name="Thoren M.H."/>
            <person name="Johannesson H."/>
        </authorList>
    </citation>
    <scope>NUCLEOTIDE SEQUENCE</scope>
    <source>
        <strain evidence="3">CBS 731.68</strain>
    </source>
</reference>
<feature type="transmembrane region" description="Helical" evidence="2">
    <location>
        <begin position="166"/>
        <end position="193"/>
    </location>
</feature>
<dbReference type="EMBL" id="MU853226">
    <property type="protein sequence ID" value="KAK4125377.1"/>
    <property type="molecule type" value="Genomic_DNA"/>
</dbReference>
<name>A0AAN6Z535_9PEZI</name>
<accession>A0AAN6Z535</accession>
<feature type="compositionally biased region" description="Low complexity" evidence="1">
    <location>
        <begin position="219"/>
        <end position="244"/>
    </location>
</feature>
<feature type="region of interest" description="Disordered" evidence="1">
    <location>
        <begin position="198"/>
        <end position="251"/>
    </location>
</feature>
<evidence type="ECO:0000313" key="4">
    <source>
        <dbReference type="Proteomes" id="UP001302602"/>
    </source>
</evidence>
<dbReference type="RefSeq" id="XP_062649148.1">
    <property type="nucleotide sequence ID" value="XM_062792721.1"/>
</dbReference>
<protein>
    <recommendedName>
        <fullName evidence="5">Apple domain-containing protein</fullName>
    </recommendedName>
</protein>
<dbReference type="AlphaFoldDB" id="A0AAN6Z535"/>
<feature type="region of interest" description="Disordered" evidence="1">
    <location>
        <begin position="1"/>
        <end position="141"/>
    </location>
</feature>
<keyword evidence="2" id="KW-1133">Transmembrane helix</keyword>
<organism evidence="3 4">
    <name type="scientific">Parathielavia appendiculata</name>
    <dbReference type="NCBI Taxonomy" id="2587402"/>
    <lineage>
        <taxon>Eukaryota</taxon>
        <taxon>Fungi</taxon>
        <taxon>Dikarya</taxon>
        <taxon>Ascomycota</taxon>
        <taxon>Pezizomycotina</taxon>
        <taxon>Sordariomycetes</taxon>
        <taxon>Sordariomycetidae</taxon>
        <taxon>Sordariales</taxon>
        <taxon>Chaetomiaceae</taxon>
        <taxon>Parathielavia</taxon>
    </lineage>
</organism>
<sequence>MDPSPPRGAPSRPFPGDKDNNTHDLVPPRVRFAEGEPQASYKIYQSQPRPYSPSAATASSAALRPAPPQPAVYWDGDDDRDSDVSPAGYTFYREGTPPPPEYETSEKQSGYGGALPPAVADGSTAGGGTIGSDRGFAPGAFSQGEVSNWSIANSNDDVTPTTKRKLLWVILAVGVLVVIGVAVGVGVGLGLGLSKAQDSAVAPTVPSSSLPASTSETNPSQASPSTRAPSSSETAAETTTGPASNPRPTYNSDCPALNNTIYHVPGSTRSFLRTCGIDYGGSGATDLGQAYTESMADCMHTCASFDQCTACSWGYLEGDEGSKHRCYMKKDLKQSHVAASDWCFAILQ</sequence>
<dbReference type="Proteomes" id="UP001302602">
    <property type="component" value="Unassembled WGS sequence"/>
</dbReference>
<comment type="caution">
    <text evidence="3">The sequence shown here is derived from an EMBL/GenBank/DDBJ whole genome shotgun (WGS) entry which is preliminary data.</text>
</comment>
<keyword evidence="4" id="KW-1185">Reference proteome</keyword>
<proteinExistence type="predicted"/>
<dbReference type="GeneID" id="87829490"/>
<gene>
    <name evidence="3" type="ORF">N657DRAFT_644244</name>
</gene>
<keyword evidence="2" id="KW-0472">Membrane</keyword>
<reference evidence="3" key="1">
    <citation type="journal article" date="2023" name="Mol. Phylogenet. Evol.">
        <title>Genome-scale phylogeny and comparative genomics of the fungal order Sordariales.</title>
        <authorList>
            <person name="Hensen N."/>
            <person name="Bonometti L."/>
            <person name="Westerberg I."/>
            <person name="Brannstrom I.O."/>
            <person name="Guillou S."/>
            <person name="Cros-Aarteil S."/>
            <person name="Calhoun S."/>
            <person name="Haridas S."/>
            <person name="Kuo A."/>
            <person name="Mondo S."/>
            <person name="Pangilinan J."/>
            <person name="Riley R."/>
            <person name="LaButti K."/>
            <person name="Andreopoulos B."/>
            <person name="Lipzen A."/>
            <person name="Chen C."/>
            <person name="Yan M."/>
            <person name="Daum C."/>
            <person name="Ng V."/>
            <person name="Clum A."/>
            <person name="Steindorff A."/>
            <person name="Ohm R.A."/>
            <person name="Martin F."/>
            <person name="Silar P."/>
            <person name="Natvig D.O."/>
            <person name="Lalanne C."/>
            <person name="Gautier V."/>
            <person name="Ament-Velasquez S.L."/>
            <person name="Kruys A."/>
            <person name="Hutchinson M.I."/>
            <person name="Powell A.J."/>
            <person name="Barry K."/>
            <person name="Miller A.N."/>
            <person name="Grigoriev I.V."/>
            <person name="Debuchy R."/>
            <person name="Gladieux P."/>
            <person name="Hiltunen Thoren M."/>
            <person name="Johannesson H."/>
        </authorList>
    </citation>
    <scope>NUCLEOTIDE SEQUENCE</scope>
    <source>
        <strain evidence="3">CBS 731.68</strain>
    </source>
</reference>
<keyword evidence="2" id="KW-0812">Transmembrane</keyword>
<feature type="compositionally biased region" description="Polar residues" evidence="1">
    <location>
        <begin position="205"/>
        <end position="218"/>
    </location>
</feature>
<evidence type="ECO:0008006" key="5">
    <source>
        <dbReference type="Google" id="ProtNLM"/>
    </source>
</evidence>
<evidence type="ECO:0000256" key="2">
    <source>
        <dbReference type="SAM" id="Phobius"/>
    </source>
</evidence>
<evidence type="ECO:0000313" key="3">
    <source>
        <dbReference type="EMBL" id="KAK4125377.1"/>
    </source>
</evidence>
<feature type="compositionally biased region" description="Low complexity" evidence="1">
    <location>
        <begin position="48"/>
        <end position="64"/>
    </location>
</feature>